<organism evidence="1 2">
    <name type="scientific">Fusarium decemcellulare</name>
    <dbReference type="NCBI Taxonomy" id="57161"/>
    <lineage>
        <taxon>Eukaryota</taxon>
        <taxon>Fungi</taxon>
        <taxon>Dikarya</taxon>
        <taxon>Ascomycota</taxon>
        <taxon>Pezizomycotina</taxon>
        <taxon>Sordariomycetes</taxon>
        <taxon>Hypocreomycetidae</taxon>
        <taxon>Hypocreales</taxon>
        <taxon>Nectriaceae</taxon>
        <taxon>Fusarium</taxon>
        <taxon>Fusarium decemcellulare species complex</taxon>
    </lineage>
</organism>
<comment type="caution">
    <text evidence="1">The sequence shown here is derived from an EMBL/GenBank/DDBJ whole genome shotgun (WGS) entry which is preliminary data.</text>
</comment>
<keyword evidence="2" id="KW-1185">Reference proteome</keyword>
<evidence type="ECO:0000313" key="1">
    <source>
        <dbReference type="EMBL" id="KAJ3520592.1"/>
    </source>
</evidence>
<evidence type="ECO:0000313" key="2">
    <source>
        <dbReference type="Proteomes" id="UP001148629"/>
    </source>
</evidence>
<dbReference type="Proteomes" id="UP001148629">
    <property type="component" value="Unassembled WGS sequence"/>
</dbReference>
<protein>
    <submittedName>
        <fullName evidence="1">Uncharacterized protein</fullName>
    </submittedName>
</protein>
<proteinExistence type="predicted"/>
<gene>
    <name evidence="1" type="ORF">NM208_g13648</name>
</gene>
<name>A0ACC1RMI4_9HYPO</name>
<sequence length="848" mass="94218">MVATRETPIPKTILVFNQVEQDVAQWGRKLEGIQSPAQKYEQEMMVVRAKLDAAWDRIFQTRDLSERSQLQAEIQAHAGEQQRLESSYESGLADAEAEYERHVNTVVKACFEKLSDSIHTVLGQDVSNHPQDTNQQPQAGHGEELPETAQNRTTRKRKRSLGALDQQEPLRPTTRQGRKIVKKTIQFDSVFQNGNAPIKHVIVQYPLEHGSWYILRCEEHGLSFKDNPLIGAAAHIRSKKHSETCSDFERVVTLLGIEVLGCDETLAKKNNIIARKAFKSGYGYTTAESNQVSEDIVSSQDRERKRDHRGQREASQVIDPEHGQIYHVYWKSSKQWLAALLLPMHNLQDVGIPNSIEGLGLLEDLPKCYAYDPRRKNFSWEEGYEDDGPRVSMRKFPVMFFDGSPFPSKSTVAWVSAGDLEIYDASAQSLTEHNQQVLEYLEARERAGRARTRDSSADIDKEQAQVSESPPSAPRNQEMPVNSQSDMTVIQPSAPLPTTVSGSEVSLRHAALQTNDDTSSLLGHSDESPRDPNGRITTTPAGNERGGEPPHASVASLGTQLSQPNHPTQLDITGGTTTAELEAMAQMAWDVATQPPPAITEGTPMNQIQDSREGLPLARQQDPEISHNGPSDYTEHISTTTAGQRPQNEDVFQIGTNTGPRSVNSSYSATMVTPQQSFDTHQWPPSRVMLPPIRPREEDTPPVRLACYGPNRAPVSSIDGWMGSAVNAQQLQSHNKDLQTSTPGMTPDPNFPVWQAPIVAGPSGNNTWLSGFPPSVSDHLRRMIGSTSRDPQPNDFKNSEGDFRCPFCAKDVAQLRFFNAHLKQRCRVVRSTIQPATMGILKPKLPDI</sequence>
<accession>A0ACC1RMI4</accession>
<reference evidence="1" key="1">
    <citation type="submission" date="2022-08" db="EMBL/GenBank/DDBJ databases">
        <title>Genome Sequence of Fusarium decemcellulare.</title>
        <authorList>
            <person name="Buettner E."/>
        </authorList>
    </citation>
    <scope>NUCLEOTIDE SEQUENCE</scope>
    <source>
        <strain evidence="1">Babe19</strain>
    </source>
</reference>
<dbReference type="EMBL" id="JANRMS010002864">
    <property type="protein sequence ID" value="KAJ3520592.1"/>
    <property type="molecule type" value="Genomic_DNA"/>
</dbReference>